<feature type="compositionally biased region" description="Basic and acidic residues" evidence="1">
    <location>
        <begin position="69"/>
        <end position="79"/>
    </location>
</feature>
<feature type="compositionally biased region" description="Polar residues" evidence="1">
    <location>
        <begin position="83"/>
        <end position="99"/>
    </location>
</feature>
<feature type="chain" id="PRO_5028959529" evidence="2">
    <location>
        <begin position="20"/>
        <end position="137"/>
    </location>
</feature>
<keyword evidence="3" id="KW-1185">Reference proteome</keyword>
<dbReference type="Proteomes" id="UP000515154">
    <property type="component" value="Linkage group LG27"/>
</dbReference>
<reference evidence="4" key="1">
    <citation type="submission" date="2025-08" db="UniProtKB">
        <authorList>
            <consortium name="RefSeq"/>
        </authorList>
    </citation>
    <scope>IDENTIFICATION</scope>
</reference>
<proteinExistence type="predicted"/>
<evidence type="ECO:0000256" key="1">
    <source>
        <dbReference type="SAM" id="MobiDB-lite"/>
    </source>
</evidence>
<name>A0A7E6FRM3_9MOLL</name>
<dbReference type="RefSeq" id="XP_036370253.1">
    <property type="nucleotide sequence ID" value="XM_036514360.1"/>
</dbReference>
<keyword evidence="2" id="KW-0732">Signal</keyword>
<dbReference type="AlphaFoldDB" id="A0A7E6FRM3"/>
<evidence type="ECO:0000313" key="4">
    <source>
        <dbReference type="RefSeq" id="XP_036370253.1"/>
    </source>
</evidence>
<evidence type="ECO:0000256" key="2">
    <source>
        <dbReference type="SAM" id="SignalP"/>
    </source>
</evidence>
<organism evidence="3 4">
    <name type="scientific">Octopus sinensis</name>
    <name type="common">East Asian common octopus</name>
    <dbReference type="NCBI Taxonomy" id="2607531"/>
    <lineage>
        <taxon>Eukaryota</taxon>
        <taxon>Metazoa</taxon>
        <taxon>Spiralia</taxon>
        <taxon>Lophotrochozoa</taxon>
        <taxon>Mollusca</taxon>
        <taxon>Cephalopoda</taxon>
        <taxon>Coleoidea</taxon>
        <taxon>Octopodiformes</taxon>
        <taxon>Octopoda</taxon>
        <taxon>Incirrata</taxon>
        <taxon>Octopodidae</taxon>
        <taxon>Octopus</taxon>
    </lineage>
</organism>
<feature type="signal peptide" evidence="2">
    <location>
        <begin position="1"/>
        <end position="19"/>
    </location>
</feature>
<feature type="compositionally biased region" description="Basic and acidic residues" evidence="1">
    <location>
        <begin position="39"/>
        <end position="56"/>
    </location>
</feature>
<protein>
    <submittedName>
        <fullName evidence="4">Uncharacterized protein LOC115225255 isoform X1</fullName>
    </submittedName>
</protein>
<accession>A0A7E6FRM3</accession>
<sequence>MKFTLPISFLVLSSLAVEAKVVWNAHRNANITKGSQSDVEVKLGPDTKADETKDSRNVAVEESTSSVYDIHRNADETKGSRNGGESRTVTSSDGSSTTIRPDMGTTKEPGSYAAVTSMPNYAVVVLCVLGALKHFFL</sequence>
<gene>
    <name evidence="4" type="primary">LOC115225255</name>
</gene>
<evidence type="ECO:0000313" key="3">
    <source>
        <dbReference type="Proteomes" id="UP000515154"/>
    </source>
</evidence>
<feature type="region of interest" description="Disordered" evidence="1">
    <location>
        <begin position="34"/>
        <end position="106"/>
    </location>
</feature>